<proteinExistence type="predicted"/>
<evidence type="ECO:0000313" key="2">
    <source>
        <dbReference type="EMBL" id="SDG19071.1"/>
    </source>
</evidence>
<evidence type="ECO:0000259" key="1">
    <source>
        <dbReference type="Pfam" id="PF04717"/>
    </source>
</evidence>
<dbReference type="InterPro" id="IPR013046">
    <property type="entry name" value="GpV/Gp45"/>
</dbReference>
<sequence length="156" mass="16137">MSDFDTTENDRRLANIAQMGVVEQVKYSNPPKARVRVGELLTGWLRMGVRRAGDAHESWAYSVGEEVLVVSTSGNMAQGVIVCSLANGANVAQAAAGKFKTTYPGGEIIEIAGGVVTITAPGNVIVNGDVIANGISLINHVHGGIAPGPADTGKPK</sequence>
<dbReference type="OrthoDB" id="4931325at2"/>
<protein>
    <submittedName>
        <fullName evidence="2">Phage baseplate assembly protein V</fullName>
    </submittedName>
</protein>
<evidence type="ECO:0000313" key="3">
    <source>
        <dbReference type="Proteomes" id="UP000199399"/>
    </source>
</evidence>
<feature type="domain" description="Gp5/Type VI secretion system Vgr protein OB-fold" evidence="1">
    <location>
        <begin position="19"/>
        <end position="85"/>
    </location>
</feature>
<dbReference type="Gene3D" id="2.40.50.230">
    <property type="entry name" value="Gp5 N-terminal domain"/>
    <property type="match status" value="1"/>
</dbReference>
<dbReference type="EMBL" id="FNBP01000005">
    <property type="protein sequence ID" value="SDG19071.1"/>
    <property type="molecule type" value="Genomic_DNA"/>
</dbReference>
<dbReference type="InterPro" id="IPR006531">
    <property type="entry name" value="Gp5/Vgr_OB"/>
</dbReference>
<name>A0A1G7S7W0_9RHOB</name>
<dbReference type="RefSeq" id="WP_093742159.1">
    <property type="nucleotide sequence ID" value="NZ_FNBP01000005.1"/>
</dbReference>
<dbReference type="NCBIfam" id="TIGR01644">
    <property type="entry name" value="phage_P2_V"/>
    <property type="match status" value="1"/>
</dbReference>
<dbReference type="Pfam" id="PF18946">
    <property type="entry name" value="Apex"/>
    <property type="match status" value="1"/>
</dbReference>
<gene>
    <name evidence="2" type="ORF">SAMN04489759_105115</name>
</gene>
<accession>A0A1G7S7W0</accession>
<dbReference type="InterPro" id="IPR044033">
    <property type="entry name" value="GpV-like_apex"/>
</dbReference>
<dbReference type="STRING" id="218672.SAMN04489759_105115"/>
<organism evidence="2 3">
    <name type="scientific">Sulfitobacter delicatus</name>
    <dbReference type="NCBI Taxonomy" id="218672"/>
    <lineage>
        <taxon>Bacteria</taxon>
        <taxon>Pseudomonadati</taxon>
        <taxon>Pseudomonadota</taxon>
        <taxon>Alphaproteobacteria</taxon>
        <taxon>Rhodobacterales</taxon>
        <taxon>Roseobacteraceae</taxon>
        <taxon>Sulfitobacter</taxon>
    </lineage>
</organism>
<dbReference type="Pfam" id="PF04717">
    <property type="entry name" value="Phage_base_V"/>
    <property type="match status" value="1"/>
</dbReference>
<dbReference type="InterPro" id="IPR037026">
    <property type="entry name" value="Vgr_OB-fold_dom_sf"/>
</dbReference>
<keyword evidence="3" id="KW-1185">Reference proteome</keyword>
<dbReference type="Proteomes" id="UP000199399">
    <property type="component" value="Unassembled WGS sequence"/>
</dbReference>
<reference evidence="3" key="1">
    <citation type="submission" date="2016-10" db="EMBL/GenBank/DDBJ databases">
        <authorList>
            <person name="Varghese N."/>
            <person name="Submissions S."/>
        </authorList>
    </citation>
    <scope>NUCLEOTIDE SEQUENCE [LARGE SCALE GENOMIC DNA]</scope>
    <source>
        <strain evidence="3">DSM 16477</strain>
    </source>
</reference>
<dbReference type="AlphaFoldDB" id="A0A1G7S7W0"/>